<proteinExistence type="inferred from homology"/>
<evidence type="ECO:0000313" key="4">
    <source>
        <dbReference type="EMBL" id="SDC60707.1"/>
    </source>
</evidence>
<evidence type="ECO:0000313" key="5">
    <source>
        <dbReference type="Proteomes" id="UP000199039"/>
    </source>
</evidence>
<name>A0A1G6MZS5_9MICO</name>
<dbReference type="STRING" id="1814289.SAMN05216410_2008"/>
<dbReference type="InterPro" id="IPR013094">
    <property type="entry name" value="AB_hydrolase_3"/>
</dbReference>
<sequence length="323" mass="34382">MATVDVLARITPAMRAVLTKQNELAGDVFATDVSPAQMRASYAQERTFWNEGGPVMAATLDAVVPGPAGDVAIRVHRPTDATGLPCIVYVHGGGFVVGDLDTHDRIQRTLAAQTGAVVVGVDYSLSPEARFPVAVHECAAVAVHLHENAHDLGIDGEHLSFAGDSGGANLALAATLYLRDEVAGAPDIKTLLLYYGMFGLRDSAARRLYGGTWDGLTPQDLANYMTWYTTSALDLDSPYLDCLSADLTHALPPSYIAASALDPLLDDSLALAAIADDAGVPHRLRVFDGVLHGFLHHSRMLPEAVDALEDGAAFYREHHSTTQ</sequence>
<reference evidence="4 5" key="1">
    <citation type="submission" date="2016-09" db="EMBL/GenBank/DDBJ databases">
        <authorList>
            <person name="Capua I."/>
            <person name="De Benedictis P."/>
            <person name="Joannis T."/>
            <person name="Lombin L.H."/>
            <person name="Cattoli G."/>
        </authorList>
    </citation>
    <scope>NUCLEOTIDE SEQUENCE [LARGE SCALE GENOMIC DNA]</scope>
    <source>
        <strain evidence="4 5">ISLP-3</strain>
    </source>
</reference>
<keyword evidence="5" id="KW-1185">Reference proteome</keyword>
<evidence type="ECO:0000256" key="2">
    <source>
        <dbReference type="ARBA" id="ARBA00022801"/>
    </source>
</evidence>
<gene>
    <name evidence="4" type="ORF">SAMN05216410_2008</name>
</gene>
<keyword evidence="2" id="KW-0378">Hydrolase</keyword>
<comment type="similarity">
    <text evidence="1">Belongs to the 'GDXG' lipolytic enzyme family.</text>
</comment>
<dbReference type="GO" id="GO:0019433">
    <property type="term" value="P:triglyceride catabolic process"/>
    <property type="evidence" value="ECO:0007669"/>
    <property type="project" value="TreeGrafter"/>
</dbReference>
<dbReference type="EMBL" id="FMYH01000003">
    <property type="protein sequence ID" value="SDC60707.1"/>
    <property type="molecule type" value="Genomic_DNA"/>
</dbReference>
<evidence type="ECO:0000259" key="3">
    <source>
        <dbReference type="Pfam" id="PF07859"/>
    </source>
</evidence>
<dbReference type="GO" id="GO:0005829">
    <property type="term" value="C:cytosol"/>
    <property type="evidence" value="ECO:0007669"/>
    <property type="project" value="TreeGrafter"/>
</dbReference>
<organism evidence="4 5">
    <name type="scientific">Sanguibacter gelidistatuariae</name>
    <dbReference type="NCBI Taxonomy" id="1814289"/>
    <lineage>
        <taxon>Bacteria</taxon>
        <taxon>Bacillati</taxon>
        <taxon>Actinomycetota</taxon>
        <taxon>Actinomycetes</taxon>
        <taxon>Micrococcales</taxon>
        <taxon>Sanguibacteraceae</taxon>
        <taxon>Sanguibacter</taxon>
    </lineage>
</organism>
<dbReference type="InterPro" id="IPR002168">
    <property type="entry name" value="Lipase_GDXG_HIS_AS"/>
</dbReference>
<dbReference type="PANTHER" id="PTHR23025">
    <property type="entry name" value="TRIACYLGLYCEROL LIPASE"/>
    <property type="match status" value="1"/>
</dbReference>
<dbReference type="PANTHER" id="PTHR23025:SF4">
    <property type="entry name" value="ALPHA_BETA HYDROLASE FOLD-3 DOMAIN-CONTAINING PROTEIN"/>
    <property type="match status" value="1"/>
</dbReference>
<dbReference type="Gene3D" id="3.40.50.1820">
    <property type="entry name" value="alpha/beta hydrolase"/>
    <property type="match status" value="1"/>
</dbReference>
<dbReference type="Proteomes" id="UP000199039">
    <property type="component" value="Unassembled WGS sequence"/>
</dbReference>
<evidence type="ECO:0000256" key="1">
    <source>
        <dbReference type="ARBA" id="ARBA00010515"/>
    </source>
</evidence>
<dbReference type="GO" id="GO:0004771">
    <property type="term" value="F:sterol ester esterase activity"/>
    <property type="evidence" value="ECO:0007669"/>
    <property type="project" value="TreeGrafter"/>
</dbReference>
<dbReference type="Pfam" id="PF07859">
    <property type="entry name" value="Abhydrolase_3"/>
    <property type="match status" value="1"/>
</dbReference>
<dbReference type="PROSITE" id="PS01173">
    <property type="entry name" value="LIPASE_GDXG_HIS"/>
    <property type="match status" value="1"/>
</dbReference>
<dbReference type="InterPro" id="IPR029058">
    <property type="entry name" value="AB_hydrolase_fold"/>
</dbReference>
<dbReference type="GO" id="GO:0004806">
    <property type="term" value="F:triacylglycerol lipase activity"/>
    <property type="evidence" value="ECO:0007669"/>
    <property type="project" value="TreeGrafter"/>
</dbReference>
<feature type="domain" description="Alpha/beta hydrolase fold-3" evidence="3">
    <location>
        <begin position="87"/>
        <end position="295"/>
    </location>
</feature>
<dbReference type="OrthoDB" id="9803828at2"/>
<dbReference type="SUPFAM" id="SSF53474">
    <property type="entry name" value="alpha/beta-Hydrolases"/>
    <property type="match status" value="1"/>
</dbReference>
<dbReference type="NCBIfam" id="NF007547">
    <property type="entry name" value="PRK10162.1"/>
    <property type="match status" value="1"/>
</dbReference>
<protein>
    <submittedName>
        <fullName evidence="4">Acetyl esterase</fullName>
    </submittedName>
</protein>
<dbReference type="RefSeq" id="WP_093182876.1">
    <property type="nucleotide sequence ID" value="NZ_FMYH01000003.1"/>
</dbReference>
<dbReference type="AlphaFoldDB" id="A0A1G6MZS5"/>
<accession>A0A1G6MZS5</accession>